<evidence type="ECO:0000256" key="1">
    <source>
        <dbReference type="SAM" id="Phobius"/>
    </source>
</evidence>
<keyword evidence="1" id="KW-0472">Membrane</keyword>
<evidence type="ECO:0000313" key="3">
    <source>
        <dbReference type="EMBL" id="MDG3587625.1"/>
    </source>
</evidence>
<reference evidence="3" key="1">
    <citation type="submission" date="2022-11" db="EMBL/GenBank/DDBJ databases">
        <title>High-quality draft genome sequence of Galbibacter sp. strain CMA-7.</title>
        <authorList>
            <person name="Wei L."/>
            <person name="Dong C."/>
            <person name="Shao Z."/>
        </authorList>
    </citation>
    <scope>NUCLEOTIDE SEQUENCE</scope>
    <source>
        <strain evidence="3">CMA-7</strain>
    </source>
</reference>
<keyword evidence="3" id="KW-0482">Metalloprotease</keyword>
<protein>
    <submittedName>
        <fullName evidence="3">CPBP family intramembrane metalloprotease</fullName>
    </submittedName>
</protein>
<accession>A0ABT6FWI1</accession>
<dbReference type="Pfam" id="PF02517">
    <property type="entry name" value="Rce1-like"/>
    <property type="match status" value="1"/>
</dbReference>
<evidence type="ECO:0000259" key="2">
    <source>
        <dbReference type="Pfam" id="PF02517"/>
    </source>
</evidence>
<keyword evidence="1" id="KW-1133">Transmembrane helix</keyword>
<feature type="transmembrane region" description="Helical" evidence="1">
    <location>
        <begin position="29"/>
        <end position="44"/>
    </location>
</feature>
<name>A0ABT6FWI1_9FLAO</name>
<keyword evidence="4" id="KW-1185">Reference proteome</keyword>
<feature type="transmembrane region" description="Helical" evidence="1">
    <location>
        <begin position="167"/>
        <end position="184"/>
    </location>
</feature>
<keyword evidence="3" id="KW-0645">Protease</keyword>
<feature type="domain" description="CAAX prenyl protease 2/Lysostaphin resistance protein A-like" evidence="2">
    <location>
        <begin position="109"/>
        <end position="203"/>
    </location>
</feature>
<dbReference type="InterPro" id="IPR003675">
    <property type="entry name" value="Rce1/LyrA-like_dom"/>
</dbReference>
<dbReference type="RefSeq" id="WP_277901147.1">
    <property type="nucleotide sequence ID" value="NZ_JAPMUA010000007.1"/>
</dbReference>
<dbReference type="PANTHER" id="PTHR39430">
    <property type="entry name" value="MEMBRANE-ASSOCIATED PROTEASE-RELATED"/>
    <property type="match status" value="1"/>
</dbReference>
<proteinExistence type="predicted"/>
<sequence>MKTKIKKGLLDLLTILFVVLFPHYVPLPFYSYAIICWVTVWWVLHRQNKSLRDLGLIKNGVTVKVLLAGTVSALIWVAFMRWAYLPVVRYFFIVPEYTEYNFIQDHIFTFVLITVAAWIIGGFYEEIIFRGYIQTTIENWLGVRNSFWFSGLITSVIFGLYHWQQGFLGVMAAALGGLFWTCLLKRFGRNLWYPIFSHAIFDTITLTLIYLGLFNA</sequence>
<feature type="transmembrane region" description="Helical" evidence="1">
    <location>
        <begin position="107"/>
        <end position="129"/>
    </location>
</feature>
<dbReference type="PANTHER" id="PTHR39430:SF1">
    <property type="entry name" value="PROTEASE"/>
    <property type="match status" value="1"/>
</dbReference>
<evidence type="ECO:0000313" key="4">
    <source>
        <dbReference type="Proteomes" id="UP001153642"/>
    </source>
</evidence>
<gene>
    <name evidence="3" type="ORF">OSR52_17335</name>
</gene>
<keyword evidence="3" id="KW-0378">Hydrolase</keyword>
<dbReference type="Proteomes" id="UP001153642">
    <property type="component" value="Unassembled WGS sequence"/>
</dbReference>
<dbReference type="GO" id="GO:0008237">
    <property type="term" value="F:metallopeptidase activity"/>
    <property type="evidence" value="ECO:0007669"/>
    <property type="project" value="UniProtKB-KW"/>
</dbReference>
<feature type="transmembrane region" description="Helical" evidence="1">
    <location>
        <begin position="191"/>
        <end position="213"/>
    </location>
</feature>
<organism evidence="3 4">
    <name type="scientific">Galbibacter pacificus</name>
    <dbReference type="NCBI Taxonomy" id="2996052"/>
    <lineage>
        <taxon>Bacteria</taxon>
        <taxon>Pseudomonadati</taxon>
        <taxon>Bacteroidota</taxon>
        <taxon>Flavobacteriia</taxon>
        <taxon>Flavobacteriales</taxon>
        <taxon>Flavobacteriaceae</taxon>
        <taxon>Galbibacter</taxon>
    </lineage>
</organism>
<feature type="transmembrane region" description="Helical" evidence="1">
    <location>
        <begin position="141"/>
        <end position="161"/>
    </location>
</feature>
<dbReference type="EMBL" id="JAPMUA010000007">
    <property type="protein sequence ID" value="MDG3587625.1"/>
    <property type="molecule type" value="Genomic_DNA"/>
</dbReference>
<feature type="transmembrane region" description="Helical" evidence="1">
    <location>
        <begin position="65"/>
        <end position="87"/>
    </location>
</feature>
<comment type="caution">
    <text evidence="3">The sequence shown here is derived from an EMBL/GenBank/DDBJ whole genome shotgun (WGS) entry which is preliminary data.</text>
</comment>
<keyword evidence="1" id="KW-0812">Transmembrane</keyword>